<evidence type="ECO:0000313" key="1">
    <source>
        <dbReference type="EMBL" id="KAI4296896.1"/>
    </source>
</evidence>
<evidence type="ECO:0000313" key="2">
    <source>
        <dbReference type="Proteomes" id="UP000828941"/>
    </source>
</evidence>
<comment type="caution">
    <text evidence="1">The sequence shown here is derived from an EMBL/GenBank/DDBJ whole genome shotgun (WGS) entry which is preliminary data.</text>
</comment>
<protein>
    <submittedName>
        <fullName evidence="1">Uncharacterized protein</fullName>
    </submittedName>
</protein>
<organism evidence="1 2">
    <name type="scientific">Bauhinia variegata</name>
    <name type="common">Purple orchid tree</name>
    <name type="synonym">Phanera variegata</name>
    <dbReference type="NCBI Taxonomy" id="167791"/>
    <lineage>
        <taxon>Eukaryota</taxon>
        <taxon>Viridiplantae</taxon>
        <taxon>Streptophyta</taxon>
        <taxon>Embryophyta</taxon>
        <taxon>Tracheophyta</taxon>
        <taxon>Spermatophyta</taxon>
        <taxon>Magnoliopsida</taxon>
        <taxon>eudicotyledons</taxon>
        <taxon>Gunneridae</taxon>
        <taxon>Pentapetalae</taxon>
        <taxon>rosids</taxon>
        <taxon>fabids</taxon>
        <taxon>Fabales</taxon>
        <taxon>Fabaceae</taxon>
        <taxon>Cercidoideae</taxon>
        <taxon>Cercideae</taxon>
        <taxon>Bauhiniinae</taxon>
        <taxon>Bauhinia</taxon>
    </lineage>
</organism>
<reference evidence="1 2" key="1">
    <citation type="journal article" date="2022" name="DNA Res.">
        <title>Chromosomal-level genome assembly of the orchid tree Bauhinia variegata (Leguminosae; Cercidoideae) supports the allotetraploid origin hypothesis of Bauhinia.</title>
        <authorList>
            <person name="Zhong Y."/>
            <person name="Chen Y."/>
            <person name="Zheng D."/>
            <person name="Pang J."/>
            <person name="Liu Y."/>
            <person name="Luo S."/>
            <person name="Meng S."/>
            <person name="Qian L."/>
            <person name="Wei D."/>
            <person name="Dai S."/>
            <person name="Zhou R."/>
        </authorList>
    </citation>
    <scope>NUCLEOTIDE SEQUENCE [LARGE SCALE GENOMIC DNA]</scope>
    <source>
        <strain evidence="1">BV-YZ2020</strain>
    </source>
</reference>
<gene>
    <name evidence="1" type="ORF">L6164_036816</name>
</gene>
<sequence length="346" mass="37871">MKPIIAIFTIFCACAFPALARTLNEASVVTAHEQWMAKYGLTYANDAEKNKHFNIFMENLQYIENFNNAGNKSYKMGLNKFSDLTTKEFIASHTGIRIPSLPKSSKEASFSSLNLEDVPTSLDWRKKGAVTQIKQQGQCGKTNFKIIDLFAASCWAFSTVAAVEGIIQIKTGTLISLSEQQLVDCATNGGNEGCGGGWMENGFQYIIGNQGIASEADYPYEGINGTCGNRRTPAAKISGYQRVPADNEEKLLQALINQPISVLVSINDEFRHYAGGVFSGPCSNNLNHGVTLIGYGTSDNGTKYWLIKNSWGENWGEDGYMKLLRDSDNPEGLCGIAKQATYPTVD</sequence>
<proteinExistence type="predicted"/>
<dbReference type="Proteomes" id="UP000828941">
    <property type="component" value="Chromosome 14"/>
</dbReference>
<name>A0ACB9KIA7_BAUVA</name>
<keyword evidence="2" id="KW-1185">Reference proteome</keyword>
<dbReference type="EMBL" id="CM039439">
    <property type="protein sequence ID" value="KAI4296896.1"/>
    <property type="molecule type" value="Genomic_DNA"/>
</dbReference>
<accession>A0ACB9KIA7</accession>